<dbReference type="InParanoid" id="Q54B94"/>
<dbReference type="RefSeq" id="XP_628956.2">
    <property type="nucleotide sequence ID" value="XM_628954.2"/>
</dbReference>
<organism evidence="1 2">
    <name type="scientific">Dictyostelium discoideum</name>
    <name type="common">Social amoeba</name>
    <dbReference type="NCBI Taxonomy" id="44689"/>
    <lineage>
        <taxon>Eukaryota</taxon>
        <taxon>Amoebozoa</taxon>
        <taxon>Evosea</taxon>
        <taxon>Eumycetozoa</taxon>
        <taxon>Dictyostelia</taxon>
        <taxon>Dictyosteliales</taxon>
        <taxon>Dictyosteliaceae</taxon>
        <taxon>Dictyostelium</taxon>
    </lineage>
</organism>
<protein>
    <submittedName>
        <fullName evidence="1">Uncharacterized protein</fullName>
    </submittedName>
</protein>
<dbReference type="HOGENOM" id="CLU_3110404_0_0_1"/>
<accession>Q54B94</accession>
<comment type="caution">
    <text evidence="1">The sequence shown here is derived from an EMBL/GenBank/DDBJ whole genome shotgun (WGS) entry which is preliminary data.</text>
</comment>
<gene>
    <name evidence="1" type="ORF">DDB_G0293810</name>
</gene>
<dbReference type="GeneID" id="8629433"/>
<evidence type="ECO:0000313" key="2">
    <source>
        <dbReference type="Proteomes" id="UP000002195"/>
    </source>
</evidence>
<dbReference type="KEGG" id="ddi:DDB_G0293810"/>
<dbReference type="EMBL" id="AAFI02000220">
    <property type="protein sequence ID" value="EAL60538.2"/>
    <property type="molecule type" value="Genomic_DNA"/>
</dbReference>
<reference evidence="1 2" key="1">
    <citation type="journal article" date="2005" name="Nature">
        <title>The genome of the social amoeba Dictyostelium discoideum.</title>
        <authorList>
            <consortium name="The Dictyostelium discoideum Sequencing Consortium"/>
            <person name="Eichinger L."/>
            <person name="Pachebat J.A."/>
            <person name="Glockner G."/>
            <person name="Rajandream M.A."/>
            <person name="Sucgang R."/>
            <person name="Berriman M."/>
            <person name="Song J."/>
            <person name="Olsen R."/>
            <person name="Szafranski K."/>
            <person name="Xu Q."/>
            <person name="Tunggal B."/>
            <person name="Kummerfeld S."/>
            <person name="Madera M."/>
            <person name="Konfortov B.A."/>
            <person name="Rivero F."/>
            <person name="Bankier A.T."/>
            <person name="Lehmann R."/>
            <person name="Hamlin N."/>
            <person name="Davies R."/>
            <person name="Gaudet P."/>
            <person name="Fey P."/>
            <person name="Pilcher K."/>
            <person name="Chen G."/>
            <person name="Saunders D."/>
            <person name="Sodergren E."/>
            <person name="Davis P."/>
            <person name="Kerhornou A."/>
            <person name="Nie X."/>
            <person name="Hall N."/>
            <person name="Anjard C."/>
            <person name="Hemphill L."/>
            <person name="Bason N."/>
            <person name="Farbrother P."/>
            <person name="Desany B."/>
            <person name="Just E."/>
            <person name="Morio T."/>
            <person name="Rost R."/>
            <person name="Churcher C."/>
            <person name="Cooper J."/>
            <person name="Haydock S."/>
            <person name="van Driessche N."/>
            <person name="Cronin A."/>
            <person name="Goodhead I."/>
            <person name="Muzny D."/>
            <person name="Mourier T."/>
            <person name="Pain A."/>
            <person name="Lu M."/>
            <person name="Harper D."/>
            <person name="Lindsay R."/>
            <person name="Hauser H."/>
            <person name="James K."/>
            <person name="Quiles M."/>
            <person name="Madan Babu M."/>
            <person name="Saito T."/>
            <person name="Buchrieser C."/>
            <person name="Wardroper A."/>
            <person name="Felder M."/>
            <person name="Thangavelu M."/>
            <person name="Johnson D."/>
            <person name="Knights A."/>
            <person name="Loulseged H."/>
            <person name="Mungall K."/>
            <person name="Oliver K."/>
            <person name="Price C."/>
            <person name="Quail M.A."/>
            <person name="Urushihara H."/>
            <person name="Hernandez J."/>
            <person name="Rabbinowitsch E."/>
            <person name="Steffen D."/>
            <person name="Sanders M."/>
            <person name="Ma J."/>
            <person name="Kohara Y."/>
            <person name="Sharp S."/>
            <person name="Simmonds M."/>
            <person name="Spiegler S."/>
            <person name="Tivey A."/>
            <person name="Sugano S."/>
            <person name="White B."/>
            <person name="Walker D."/>
            <person name="Woodward J."/>
            <person name="Winckler T."/>
            <person name="Tanaka Y."/>
            <person name="Shaulsky G."/>
            <person name="Schleicher M."/>
            <person name="Weinstock G."/>
            <person name="Rosenthal A."/>
            <person name="Cox E.C."/>
            <person name="Chisholm R.L."/>
            <person name="Gibbs R."/>
            <person name="Loomis W.F."/>
            <person name="Platzer M."/>
            <person name="Kay R.R."/>
            <person name="Williams J."/>
            <person name="Dear P.H."/>
            <person name="Noegel A.A."/>
            <person name="Barrell B."/>
            <person name="Kuspa A."/>
        </authorList>
    </citation>
    <scope>NUCLEOTIDE SEQUENCE [LARGE SCALE GENOMIC DNA]</scope>
    <source>
        <strain evidence="1 2">AX4</strain>
    </source>
</reference>
<name>Q54B94_DICDI</name>
<dbReference type="PaxDb" id="44689-DDB0237481"/>
<evidence type="ECO:0000313" key="1">
    <source>
        <dbReference type="EMBL" id="EAL60538.2"/>
    </source>
</evidence>
<dbReference type="dictyBase" id="DDB_G0293810"/>
<keyword evidence="2" id="KW-1185">Reference proteome</keyword>
<proteinExistence type="predicted"/>
<dbReference type="AlphaFoldDB" id="Q54B94"/>
<dbReference type="VEuPathDB" id="AmoebaDB:DDB_G0293810"/>
<sequence length="51" mass="6161">MIDIVEKIFRDCTTMFTNYFKDAKIGIKRKDQCSGVNYYIYLKEKKKIVNF</sequence>
<dbReference type="Proteomes" id="UP000002195">
    <property type="component" value="Unassembled WGS sequence"/>
</dbReference>